<sequence length="123" mass="13488">MQSPRFQRLERTLVGCPPPLRLYALGLPLWLLVLPVRRTETYRERGGRGNRLSLGRVMVVEVVEVCGATAVVATTSPAASNLCVNSLDSLAPYPLPPFSAHHGTMIMMYTKRPCASIHFGSLP</sequence>
<name>A0AAE1CWI7_9GAST</name>
<evidence type="ECO:0000313" key="1">
    <source>
        <dbReference type="EMBL" id="KAK3741034.1"/>
    </source>
</evidence>
<protein>
    <submittedName>
        <fullName evidence="1">Uncharacterized protein</fullName>
    </submittedName>
</protein>
<comment type="caution">
    <text evidence="1">The sequence shown here is derived from an EMBL/GenBank/DDBJ whole genome shotgun (WGS) entry which is preliminary data.</text>
</comment>
<dbReference type="Proteomes" id="UP001283361">
    <property type="component" value="Unassembled WGS sequence"/>
</dbReference>
<gene>
    <name evidence="1" type="ORF">RRG08_005724</name>
</gene>
<reference evidence="1" key="1">
    <citation type="journal article" date="2023" name="G3 (Bethesda)">
        <title>A reference genome for the long-term kleptoplast-retaining sea slug Elysia crispata morphotype clarki.</title>
        <authorList>
            <person name="Eastman K.E."/>
            <person name="Pendleton A.L."/>
            <person name="Shaikh M.A."/>
            <person name="Suttiyut T."/>
            <person name="Ogas R."/>
            <person name="Tomko P."/>
            <person name="Gavelis G."/>
            <person name="Widhalm J.R."/>
            <person name="Wisecaver J.H."/>
        </authorList>
    </citation>
    <scope>NUCLEOTIDE SEQUENCE</scope>
    <source>
        <strain evidence="1">ECLA1</strain>
    </source>
</reference>
<dbReference type="EMBL" id="JAWDGP010006450">
    <property type="protein sequence ID" value="KAK3741034.1"/>
    <property type="molecule type" value="Genomic_DNA"/>
</dbReference>
<dbReference type="AlphaFoldDB" id="A0AAE1CWI7"/>
<keyword evidence="2" id="KW-1185">Reference proteome</keyword>
<accession>A0AAE1CWI7</accession>
<proteinExistence type="predicted"/>
<evidence type="ECO:0000313" key="2">
    <source>
        <dbReference type="Proteomes" id="UP001283361"/>
    </source>
</evidence>
<organism evidence="1 2">
    <name type="scientific">Elysia crispata</name>
    <name type="common">lettuce slug</name>
    <dbReference type="NCBI Taxonomy" id="231223"/>
    <lineage>
        <taxon>Eukaryota</taxon>
        <taxon>Metazoa</taxon>
        <taxon>Spiralia</taxon>
        <taxon>Lophotrochozoa</taxon>
        <taxon>Mollusca</taxon>
        <taxon>Gastropoda</taxon>
        <taxon>Heterobranchia</taxon>
        <taxon>Euthyneura</taxon>
        <taxon>Panpulmonata</taxon>
        <taxon>Sacoglossa</taxon>
        <taxon>Placobranchoidea</taxon>
        <taxon>Plakobranchidae</taxon>
        <taxon>Elysia</taxon>
    </lineage>
</organism>